<feature type="domain" description="Arrestin C-terminal-like" evidence="3">
    <location>
        <begin position="404"/>
        <end position="534"/>
    </location>
</feature>
<dbReference type="PANTHER" id="PTHR11188:SF176">
    <property type="entry name" value="ARRESTIN DOMAIN-CONTAINING PROTEIN 1"/>
    <property type="match status" value="1"/>
</dbReference>
<protein>
    <submittedName>
        <fullName evidence="4">Translocon-associated protein subunit delta</fullName>
    </submittedName>
</protein>
<evidence type="ECO:0000313" key="4">
    <source>
        <dbReference type="EMBL" id="KRY10499.1"/>
    </source>
</evidence>
<dbReference type="Gene3D" id="2.60.40.640">
    <property type="match status" value="2"/>
</dbReference>
<dbReference type="Proteomes" id="UP000054783">
    <property type="component" value="Unassembled WGS sequence"/>
</dbReference>
<dbReference type="InterPro" id="IPR008855">
    <property type="entry name" value="TRAP-delta"/>
</dbReference>
<proteinExistence type="inferred from homology"/>
<sequence length="908" mass="104316">LRYCNRFVKKMWLLCSFLCFFLISSSIADTCRNPTLVKHSGYSTTDSFFNAKTAIVIEFSVNCDQPVKEYPLYWEYEGDVHLAAQLPTGLHYQITFVNDHKKIGRGQYDIRIFDEEGFAALRKAMRAKADTNEAVKPLFTVSYYHPGSTGEPRIASQTIVLAASATDRYSISSCSSSSVPVASAKVYTSEKKPFSFVVHILQRFITKKRLFPATIYKIRKKNSMKHLECFDIILNSETNRIFAGTVLSGHLVIALTVPIRIGQLVVAFTGEMRTKWVDKVSENIFDSVEPIVNFKTQMYLNERGTDDPVEPGNYSLPFQFTLPLHLPSSFQAEFGFIRYVCFATATILPGQTCSMATTKQCKEFKVEKEIDIVDVVRFQDLRHVGRQRPVQAEECFELIGCCRKQGRIEALIRLDEGVFLVGDTILAKLEIQNCSRRRPLRRCSLFLLQEALFHAQSFHGTTSSNRTLVKVLDVASLQLPHPGDRVSQNVELHIPQNAQPSSLDAPLIRLRYRLKLDLGDSCELILPIDIASNLRSKRTNQHVATMVLTSKEQATLFADSTPPPIASLKSLTCRAIAIKFVSINFGSDCSFGKNFSLKCQKPSFNIVVALEDDLWNWIKEAVNELQAWLEKIASLFVDLAFEDVSGYLMQFIGKIHWRHGCIEVDEVRTVEAIINTDEICPRFAFQLFCAYAMVEKFELISVYYLRQLEFTLPSHPLYHFWFYVIFKQWNVFNELAITTRMLVSNVFTWAMYHGFVELTEFLWCRMNQSQLEMSCVIHWNRFCKNATNGRVFAYLCNKLCQRNENSICRMTIACFFRTVQRRGFREGSSLLAFLLINGCAILKARLFEAKGFEVLRSVVKHFDFRLYRILELSISPDQLEKAVQTLRPHFTKEEFNFFRSAHRRHQFT</sequence>
<dbReference type="GO" id="GO:0016020">
    <property type="term" value="C:membrane"/>
    <property type="evidence" value="ECO:0007669"/>
    <property type="project" value="InterPro"/>
</dbReference>
<dbReference type="SUPFAM" id="SSF81296">
    <property type="entry name" value="E set domains"/>
    <property type="match status" value="2"/>
</dbReference>
<organism evidence="4 5">
    <name type="scientific">Trichinella patagoniensis</name>
    <dbReference type="NCBI Taxonomy" id="990121"/>
    <lineage>
        <taxon>Eukaryota</taxon>
        <taxon>Metazoa</taxon>
        <taxon>Ecdysozoa</taxon>
        <taxon>Nematoda</taxon>
        <taxon>Enoplea</taxon>
        <taxon>Dorylaimia</taxon>
        <taxon>Trichinellida</taxon>
        <taxon>Trichinellidae</taxon>
        <taxon>Trichinella</taxon>
    </lineage>
</organism>
<accession>A0A0V0ZDX3</accession>
<evidence type="ECO:0000256" key="2">
    <source>
        <dbReference type="SAM" id="SignalP"/>
    </source>
</evidence>
<keyword evidence="2" id="KW-0732">Signal</keyword>
<feature type="chain" id="PRO_5006873696" evidence="2">
    <location>
        <begin position="29"/>
        <end position="908"/>
    </location>
</feature>
<name>A0A0V0ZDX3_9BILA</name>
<feature type="non-terminal residue" evidence="4">
    <location>
        <position position="1"/>
    </location>
</feature>
<dbReference type="InterPro" id="IPR014756">
    <property type="entry name" value="Ig_E-set"/>
</dbReference>
<dbReference type="InterPro" id="IPR011021">
    <property type="entry name" value="Arrestin-like_N"/>
</dbReference>
<dbReference type="InterPro" id="IPR011022">
    <property type="entry name" value="Arrestin_C-like"/>
</dbReference>
<dbReference type="InterPro" id="IPR014752">
    <property type="entry name" value="Arrestin-like_C"/>
</dbReference>
<dbReference type="PANTHER" id="PTHR11188">
    <property type="entry name" value="ARRESTIN DOMAIN CONTAINING PROTEIN"/>
    <property type="match status" value="1"/>
</dbReference>
<dbReference type="GO" id="GO:0015031">
    <property type="term" value="P:protein transport"/>
    <property type="evidence" value="ECO:0007669"/>
    <property type="project" value="TreeGrafter"/>
</dbReference>
<dbReference type="InterPro" id="IPR050357">
    <property type="entry name" value="Arrestin_domain-protein"/>
</dbReference>
<comment type="caution">
    <text evidence="4">The sequence shown here is derived from an EMBL/GenBank/DDBJ whole genome shotgun (WGS) entry which is preliminary data.</text>
</comment>
<dbReference type="OrthoDB" id="2333384at2759"/>
<evidence type="ECO:0000256" key="1">
    <source>
        <dbReference type="ARBA" id="ARBA00005298"/>
    </source>
</evidence>
<evidence type="ECO:0000259" key="3">
    <source>
        <dbReference type="SMART" id="SM01017"/>
    </source>
</evidence>
<dbReference type="Pfam" id="PF05404">
    <property type="entry name" value="TRAP-delta"/>
    <property type="match status" value="1"/>
</dbReference>
<evidence type="ECO:0000313" key="5">
    <source>
        <dbReference type="Proteomes" id="UP000054783"/>
    </source>
</evidence>
<dbReference type="EMBL" id="JYDQ01000228">
    <property type="protein sequence ID" value="KRY10499.1"/>
    <property type="molecule type" value="Genomic_DNA"/>
</dbReference>
<dbReference type="STRING" id="990121.A0A0V0ZDX3"/>
<dbReference type="Pfam" id="PF02752">
    <property type="entry name" value="Arrestin_C"/>
    <property type="match status" value="1"/>
</dbReference>
<comment type="similarity">
    <text evidence="1">Belongs to the arrestin family.</text>
</comment>
<gene>
    <name evidence="4" type="primary">SSR4</name>
    <name evidence="4" type="ORF">T12_13407</name>
</gene>
<feature type="signal peptide" evidence="2">
    <location>
        <begin position="1"/>
        <end position="28"/>
    </location>
</feature>
<reference evidence="4 5" key="1">
    <citation type="submission" date="2015-01" db="EMBL/GenBank/DDBJ databases">
        <title>Evolution of Trichinella species and genotypes.</title>
        <authorList>
            <person name="Korhonen P.K."/>
            <person name="Edoardo P."/>
            <person name="Giuseppe L.R."/>
            <person name="Gasser R.B."/>
        </authorList>
    </citation>
    <scope>NUCLEOTIDE SEQUENCE [LARGE SCALE GENOMIC DNA]</scope>
    <source>
        <strain evidence="4">ISS2496</strain>
    </source>
</reference>
<dbReference type="SMART" id="SM01017">
    <property type="entry name" value="Arrestin_C"/>
    <property type="match status" value="1"/>
</dbReference>
<keyword evidence="5" id="KW-1185">Reference proteome</keyword>
<dbReference type="Pfam" id="PF00339">
    <property type="entry name" value="Arrestin_N"/>
    <property type="match status" value="1"/>
</dbReference>
<dbReference type="AlphaFoldDB" id="A0A0V0ZDX3"/>
<dbReference type="GO" id="GO:0005783">
    <property type="term" value="C:endoplasmic reticulum"/>
    <property type="evidence" value="ECO:0007669"/>
    <property type="project" value="InterPro"/>
</dbReference>